<evidence type="ECO:0000313" key="2">
    <source>
        <dbReference type="Proteomes" id="UP001253439"/>
    </source>
</evidence>
<dbReference type="EMBL" id="JAMQOM010000003">
    <property type="protein sequence ID" value="MDS0221408.1"/>
    <property type="molecule type" value="Genomic_DNA"/>
</dbReference>
<comment type="caution">
    <text evidence="1">The sequence shown here is derived from an EMBL/GenBank/DDBJ whole genome shotgun (WGS) entry which is preliminary data.</text>
</comment>
<protein>
    <submittedName>
        <fullName evidence="1">Uncharacterized protein</fullName>
    </submittedName>
</protein>
<keyword evidence="2" id="KW-1185">Reference proteome</keyword>
<dbReference type="AlphaFoldDB" id="A0AAE4EWP6"/>
<name>A0AAE4EWP6_9EURY</name>
<accession>A0AAE4EWP6</accession>
<dbReference type="RefSeq" id="WP_310896057.1">
    <property type="nucleotide sequence ID" value="NZ_JAMQOM010000003.1"/>
</dbReference>
<sequence>MSVENYNPKSCKAVESISTQFSEDPQREPHEKETGFHVEGDGAYFSVTSFKKVVYSKLLQRPEFSVKCLHVLDGDGRQGTVDCLSEAAEENLTIIGVTGQLPVGALNIGTPRNSNSHADLVK</sequence>
<reference evidence="1 2" key="1">
    <citation type="submission" date="2022-06" db="EMBL/GenBank/DDBJ databases">
        <title>Haloarcula sp. a new haloarchaeum isolate from saline soil.</title>
        <authorList>
            <person name="Strakova D."/>
            <person name="Galisteo C."/>
            <person name="Sanchez-Porro C."/>
            <person name="Ventosa A."/>
        </authorList>
    </citation>
    <scope>NUCLEOTIDE SEQUENCE [LARGE SCALE GENOMIC DNA]</scope>
    <source>
        <strain evidence="1 2">S1AR25-5A</strain>
    </source>
</reference>
<dbReference type="Proteomes" id="UP001253439">
    <property type="component" value="Unassembled WGS sequence"/>
</dbReference>
<gene>
    <name evidence="1" type="ORF">NDI54_08610</name>
</gene>
<organism evidence="1 2">
    <name type="scientific">Haloarcula terrestris</name>
    <dbReference type="NCBI Taxonomy" id="2950533"/>
    <lineage>
        <taxon>Archaea</taxon>
        <taxon>Methanobacteriati</taxon>
        <taxon>Methanobacteriota</taxon>
        <taxon>Stenosarchaea group</taxon>
        <taxon>Halobacteria</taxon>
        <taxon>Halobacteriales</taxon>
        <taxon>Haloarculaceae</taxon>
        <taxon>Haloarcula</taxon>
    </lineage>
</organism>
<proteinExistence type="predicted"/>
<evidence type="ECO:0000313" key="1">
    <source>
        <dbReference type="EMBL" id="MDS0221408.1"/>
    </source>
</evidence>